<name>A0ABD1RM70_9LAMI</name>
<evidence type="ECO:0000313" key="2">
    <source>
        <dbReference type="Proteomes" id="UP001604277"/>
    </source>
</evidence>
<reference evidence="2" key="1">
    <citation type="submission" date="2024-07" db="EMBL/GenBank/DDBJ databases">
        <title>Two chromosome-level genome assemblies of Korean endemic species Abeliophyllum distichum and Forsythia ovata (Oleaceae).</title>
        <authorList>
            <person name="Jang H."/>
        </authorList>
    </citation>
    <scope>NUCLEOTIDE SEQUENCE [LARGE SCALE GENOMIC DNA]</scope>
</reference>
<dbReference type="Proteomes" id="UP001604277">
    <property type="component" value="Unassembled WGS sequence"/>
</dbReference>
<accession>A0ABD1RM70</accession>
<gene>
    <name evidence="1" type="ORF">Fot_42441</name>
</gene>
<dbReference type="AlphaFoldDB" id="A0ABD1RM70"/>
<organism evidence="1 2">
    <name type="scientific">Forsythia ovata</name>
    <dbReference type="NCBI Taxonomy" id="205694"/>
    <lineage>
        <taxon>Eukaryota</taxon>
        <taxon>Viridiplantae</taxon>
        <taxon>Streptophyta</taxon>
        <taxon>Embryophyta</taxon>
        <taxon>Tracheophyta</taxon>
        <taxon>Spermatophyta</taxon>
        <taxon>Magnoliopsida</taxon>
        <taxon>eudicotyledons</taxon>
        <taxon>Gunneridae</taxon>
        <taxon>Pentapetalae</taxon>
        <taxon>asterids</taxon>
        <taxon>lamiids</taxon>
        <taxon>Lamiales</taxon>
        <taxon>Oleaceae</taxon>
        <taxon>Forsythieae</taxon>
        <taxon>Forsythia</taxon>
    </lineage>
</organism>
<protein>
    <submittedName>
        <fullName evidence="1">Uncharacterized protein</fullName>
    </submittedName>
</protein>
<sequence>MSGFYFPSVPKLKIRRGGVVKDISPPPPVSSTTPNPGVAVLQTPEIMVGGPSFVPLAPEVISEVPSASFSSRPVPSSGSARQSIKRKAVAFVSTKGERLPLSVIVRRS</sequence>
<comment type="caution">
    <text evidence="1">The sequence shown here is derived from an EMBL/GenBank/DDBJ whole genome shotgun (WGS) entry which is preliminary data.</text>
</comment>
<evidence type="ECO:0000313" key="1">
    <source>
        <dbReference type="EMBL" id="KAL2489149.1"/>
    </source>
</evidence>
<keyword evidence="2" id="KW-1185">Reference proteome</keyword>
<dbReference type="EMBL" id="JBFOLJ010000012">
    <property type="protein sequence ID" value="KAL2489149.1"/>
    <property type="molecule type" value="Genomic_DNA"/>
</dbReference>
<proteinExistence type="predicted"/>